<dbReference type="NCBIfam" id="NF008397">
    <property type="entry name" value="PRK11195.1"/>
    <property type="match status" value="1"/>
</dbReference>
<dbReference type="InterPro" id="IPR036259">
    <property type="entry name" value="MFS_trans_sf"/>
</dbReference>
<keyword evidence="4 7" id="KW-0812">Transmembrane</keyword>
<feature type="transmembrane region" description="Helical" evidence="7">
    <location>
        <begin position="362"/>
        <end position="380"/>
    </location>
</feature>
<dbReference type="PANTHER" id="PTHR43266:SF2">
    <property type="entry name" value="MAJOR FACILITATOR SUPERFAMILY (MFS) PROFILE DOMAIN-CONTAINING PROTEIN"/>
    <property type="match status" value="1"/>
</dbReference>
<dbReference type="InterPro" id="IPR011701">
    <property type="entry name" value="MFS"/>
</dbReference>
<feature type="transmembrane region" description="Helical" evidence="7">
    <location>
        <begin position="94"/>
        <end position="114"/>
    </location>
</feature>
<dbReference type="Pfam" id="PF07690">
    <property type="entry name" value="MFS_1"/>
    <property type="match status" value="1"/>
</dbReference>
<feature type="transmembrane region" description="Helical" evidence="7">
    <location>
        <begin position="241"/>
        <end position="259"/>
    </location>
</feature>
<feature type="transmembrane region" description="Helical" evidence="7">
    <location>
        <begin position="70"/>
        <end position="88"/>
    </location>
</feature>
<gene>
    <name evidence="8" type="ORF">MNBD_GAMMA16-1475</name>
</gene>
<feature type="transmembrane region" description="Helical" evidence="7">
    <location>
        <begin position="328"/>
        <end position="350"/>
    </location>
</feature>
<evidence type="ECO:0000256" key="4">
    <source>
        <dbReference type="ARBA" id="ARBA00022692"/>
    </source>
</evidence>
<feature type="transmembrane region" description="Helical" evidence="7">
    <location>
        <begin position="155"/>
        <end position="174"/>
    </location>
</feature>
<dbReference type="CDD" id="cd06173">
    <property type="entry name" value="MFS_MefA_like"/>
    <property type="match status" value="1"/>
</dbReference>
<dbReference type="PANTHER" id="PTHR43266">
    <property type="entry name" value="MACROLIDE-EFFLUX PROTEIN"/>
    <property type="match status" value="1"/>
</dbReference>
<dbReference type="EMBL" id="UOFO01000033">
    <property type="protein sequence ID" value="VAW84062.1"/>
    <property type="molecule type" value="Genomic_DNA"/>
</dbReference>
<keyword evidence="2" id="KW-0813">Transport</keyword>
<protein>
    <submittedName>
        <fullName evidence="8">Lysophospholipid transporter LplT</fullName>
    </submittedName>
</protein>
<keyword evidence="5 7" id="KW-1133">Transmembrane helix</keyword>
<comment type="subcellular location">
    <subcellularLocation>
        <location evidence="1">Cell membrane</location>
        <topology evidence="1">Multi-pass membrane protein</topology>
    </subcellularLocation>
</comment>
<evidence type="ECO:0000256" key="5">
    <source>
        <dbReference type="ARBA" id="ARBA00022989"/>
    </source>
</evidence>
<feature type="transmembrane region" description="Helical" evidence="7">
    <location>
        <begin position="271"/>
        <end position="288"/>
    </location>
</feature>
<feature type="transmembrane region" description="Helical" evidence="7">
    <location>
        <begin position="37"/>
        <end position="58"/>
    </location>
</feature>
<evidence type="ECO:0000256" key="3">
    <source>
        <dbReference type="ARBA" id="ARBA00022475"/>
    </source>
</evidence>
<evidence type="ECO:0000313" key="8">
    <source>
        <dbReference type="EMBL" id="VAW84062.1"/>
    </source>
</evidence>
<sequence>MNKGVYALLVAQFLSAFADNAILFTIISMVMINNQEAGWYIPALQGSFLVAFVLLAPWVGSFADKWPKPWVLIIGNIFKALGVVLILFAVEPIVAYAIVGVGAAIYGPAKYGLLPEMVGHQSLVKANGLIEGATIFAIILGTFIGAKLADWSIQGALYCVLVFYGLSILITFLIPRLPARGTAPGAAIPKFKKTIQSFFLSDRARFAILGASLFWAASAVLRVLIVAWAPLVLLSQNASDVAELTLFVAIGIITGAALVPKLIPLEHLRRARWAAYLMGVFIVALSFVDALWPARIILFLSGLAGGLFVVPVNAALQEIGHKTIGSGGAIAIQNFFENLAMLFAVGIYSYATTIGADPTGSIFVLGVLIVLAALFVAWRLPPDEKKDPGGGQ</sequence>
<dbReference type="AlphaFoldDB" id="A0A3B0Z938"/>
<evidence type="ECO:0000256" key="7">
    <source>
        <dbReference type="SAM" id="Phobius"/>
    </source>
</evidence>
<reference evidence="8" key="1">
    <citation type="submission" date="2018-06" db="EMBL/GenBank/DDBJ databases">
        <authorList>
            <person name="Zhirakovskaya E."/>
        </authorList>
    </citation>
    <scope>NUCLEOTIDE SEQUENCE</scope>
</reference>
<dbReference type="Gene3D" id="1.20.1250.20">
    <property type="entry name" value="MFS general substrate transporter like domains"/>
    <property type="match status" value="1"/>
</dbReference>
<dbReference type="GO" id="GO:0005886">
    <property type="term" value="C:plasma membrane"/>
    <property type="evidence" value="ECO:0007669"/>
    <property type="project" value="UniProtKB-SubCell"/>
</dbReference>
<dbReference type="SUPFAM" id="SSF103473">
    <property type="entry name" value="MFS general substrate transporter"/>
    <property type="match status" value="1"/>
</dbReference>
<feature type="transmembrane region" description="Helical" evidence="7">
    <location>
        <begin position="206"/>
        <end position="229"/>
    </location>
</feature>
<dbReference type="GO" id="GO:0022857">
    <property type="term" value="F:transmembrane transporter activity"/>
    <property type="evidence" value="ECO:0007669"/>
    <property type="project" value="InterPro"/>
</dbReference>
<keyword evidence="6 7" id="KW-0472">Membrane</keyword>
<organism evidence="8">
    <name type="scientific">hydrothermal vent metagenome</name>
    <dbReference type="NCBI Taxonomy" id="652676"/>
    <lineage>
        <taxon>unclassified sequences</taxon>
        <taxon>metagenomes</taxon>
        <taxon>ecological metagenomes</taxon>
    </lineage>
</organism>
<keyword evidence="3" id="KW-1003">Cell membrane</keyword>
<name>A0A3B0Z938_9ZZZZ</name>
<proteinExistence type="predicted"/>
<evidence type="ECO:0000256" key="1">
    <source>
        <dbReference type="ARBA" id="ARBA00004651"/>
    </source>
</evidence>
<accession>A0A3B0Z938</accession>
<feature type="transmembrane region" description="Helical" evidence="7">
    <location>
        <begin position="294"/>
        <end position="316"/>
    </location>
</feature>
<feature type="transmembrane region" description="Helical" evidence="7">
    <location>
        <begin position="126"/>
        <end position="149"/>
    </location>
</feature>
<evidence type="ECO:0000256" key="6">
    <source>
        <dbReference type="ARBA" id="ARBA00023136"/>
    </source>
</evidence>
<evidence type="ECO:0000256" key="2">
    <source>
        <dbReference type="ARBA" id="ARBA00022448"/>
    </source>
</evidence>